<dbReference type="SUPFAM" id="SSF55781">
    <property type="entry name" value="GAF domain-like"/>
    <property type="match status" value="1"/>
</dbReference>
<dbReference type="Gene3D" id="3.30.450.40">
    <property type="match status" value="1"/>
</dbReference>
<name>A0A450UFF8_9GAMM</name>
<dbReference type="EMBL" id="CAADFH010000015">
    <property type="protein sequence ID" value="VFJ91290.1"/>
    <property type="molecule type" value="Genomic_DNA"/>
</dbReference>
<feature type="domain" description="GAF" evidence="2">
    <location>
        <begin position="4"/>
        <end position="152"/>
    </location>
</feature>
<reference evidence="3" key="1">
    <citation type="submission" date="2019-02" db="EMBL/GenBank/DDBJ databases">
        <authorList>
            <person name="Gruber-Vodicka R. H."/>
            <person name="Seah K. B. B."/>
        </authorList>
    </citation>
    <scope>NUCLEOTIDE SEQUENCE</scope>
    <source>
        <strain evidence="3">BECK_M6</strain>
    </source>
</reference>
<proteinExistence type="predicted"/>
<evidence type="ECO:0000313" key="3">
    <source>
        <dbReference type="EMBL" id="VFJ91290.1"/>
    </source>
</evidence>
<dbReference type="InterPro" id="IPR003018">
    <property type="entry name" value="GAF"/>
</dbReference>
<dbReference type="SMART" id="SM00065">
    <property type="entry name" value="GAF"/>
    <property type="match status" value="1"/>
</dbReference>
<protein>
    <submittedName>
        <fullName evidence="3">GAF domain-containing protein</fullName>
    </submittedName>
</protein>
<organism evidence="3">
    <name type="scientific">Candidatus Kentrum sp. LFY</name>
    <dbReference type="NCBI Taxonomy" id="2126342"/>
    <lineage>
        <taxon>Bacteria</taxon>
        <taxon>Pseudomonadati</taxon>
        <taxon>Pseudomonadota</taxon>
        <taxon>Gammaproteobacteria</taxon>
        <taxon>Candidatus Kentrum</taxon>
    </lineage>
</organism>
<dbReference type="InterPro" id="IPR029016">
    <property type="entry name" value="GAF-like_dom_sf"/>
</dbReference>
<sequence length="271" mass="29694">MIPKPEALFQTVSELAHRITGRPVVIWVKDFETGEVAVRGQAGFDGGLVMVSAIASMDEGAVACVMATGRERMVSDIRSDPVFRKSKFSQSPNSLAVLARPVPSRGGETVGVIGFFGEEPDQLARLDRKTLTQITDIIAGQAEPSRRIFHLARATRQLIESRNLNDVSKILARTAKDLTGAVSSVVWLWNDRTREFTHASHAAGMAWSVKPRRDGWLGPVDYGREQTHQDRRCSAGWTHPSGIIEAGDPLSSGRAHPPGGGTYRRAVRQFR</sequence>
<dbReference type="AlphaFoldDB" id="A0A450UFF8"/>
<gene>
    <name evidence="3" type="ORF">BECKLFY1418A_GA0070994_101512</name>
</gene>
<evidence type="ECO:0000259" key="2">
    <source>
        <dbReference type="SMART" id="SM00065"/>
    </source>
</evidence>
<accession>A0A450UFF8</accession>
<evidence type="ECO:0000256" key="1">
    <source>
        <dbReference type="SAM" id="MobiDB-lite"/>
    </source>
</evidence>
<dbReference type="Pfam" id="PF13185">
    <property type="entry name" value="GAF_2"/>
    <property type="match status" value="1"/>
</dbReference>
<feature type="region of interest" description="Disordered" evidence="1">
    <location>
        <begin position="248"/>
        <end position="271"/>
    </location>
</feature>